<dbReference type="RefSeq" id="WP_101358647.1">
    <property type="nucleotide sequence ID" value="NZ_NKXO01000019.1"/>
</dbReference>
<dbReference type="OrthoDB" id="853708at2"/>
<sequence length="130" mass="15063">MKKIFLLITLVLFLGVAKAQSQATAEQRATAITERMHKYANFTPEQKSQVYAINLDVAQRMIQVQNQVQAGSITKEQARQQRKNLNEERETRIVAILTPQQRAMYERKKQRRMNGGDNFEATTPRMIRGR</sequence>
<feature type="region of interest" description="Disordered" evidence="1">
    <location>
        <begin position="110"/>
        <end position="130"/>
    </location>
</feature>
<protein>
    <recommendedName>
        <fullName evidence="5">DUF4890 domain-containing protein</fullName>
    </recommendedName>
</protein>
<dbReference type="AlphaFoldDB" id="A0A2N3IG91"/>
<dbReference type="Proteomes" id="UP000233387">
    <property type="component" value="Unassembled WGS sequence"/>
</dbReference>
<evidence type="ECO:0000313" key="4">
    <source>
        <dbReference type="Proteomes" id="UP000233387"/>
    </source>
</evidence>
<gene>
    <name evidence="3" type="ORF">Rain11_1381</name>
</gene>
<evidence type="ECO:0000256" key="2">
    <source>
        <dbReference type="SAM" id="SignalP"/>
    </source>
</evidence>
<evidence type="ECO:0000256" key="1">
    <source>
        <dbReference type="SAM" id="MobiDB-lite"/>
    </source>
</evidence>
<accession>A0A2N3IG91</accession>
<comment type="caution">
    <text evidence="3">The sequence shown here is derived from an EMBL/GenBank/DDBJ whole genome shotgun (WGS) entry which is preliminary data.</text>
</comment>
<proteinExistence type="predicted"/>
<evidence type="ECO:0008006" key="5">
    <source>
        <dbReference type="Google" id="ProtNLM"/>
    </source>
</evidence>
<reference evidence="3 4" key="1">
    <citation type="submission" date="2017-06" db="EMBL/GenBank/DDBJ databases">
        <title>Raineya orbicola gen. nov., sp. nov. a slightly thermophilic bacterium of the phylum Bacteroidetes and the description of Raineyaceae fam. nov.</title>
        <authorList>
            <person name="Albuquerque L."/>
            <person name="Polonia A.R.M."/>
            <person name="Barroso C."/>
            <person name="Froufe H.J.C."/>
            <person name="Lage O."/>
            <person name="Lobo-Da-Cunha A."/>
            <person name="Egas C."/>
            <person name="Da Costa M.S."/>
        </authorList>
    </citation>
    <scope>NUCLEOTIDE SEQUENCE [LARGE SCALE GENOMIC DNA]</scope>
    <source>
        <strain evidence="3 4">SPSPC-11</strain>
    </source>
</reference>
<keyword evidence="4" id="KW-1185">Reference proteome</keyword>
<name>A0A2N3IG91_9BACT</name>
<feature type="chain" id="PRO_5014762172" description="DUF4890 domain-containing protein" evidence="2">
    <location>
        <begin position="20"/>
        <end position="130"/>
    </location>
</feature>
<dbReference type="EMBL" id="NKXO01000019">
    <property type="protein sequence ID" value="PKQ69336.1"/>
    <property type="molecule type" value="Genomic_DNA"/>
</dbReference>
<evidence type="ECO:0000313" key="3">
    <source>
        <dbReference type="EMBL" id="PKQ69336.1"/>
    </source>
</evidence>
<feature type="signal peptide" evidence="2">
    <location>
        <begin position="1"/>
        <end position="19"/>
    </location>
</feature>
<organism evidence="3 4">
    <name type="scientific">Raineya orbicola</name>
    <dbReference type="NCBI Taxonomy" id="2016530"/>
    <lineage>
        <taxon>Bacteria</taxon>
        <taxon>Pseudomonadati</taxon>
        <taxon>Bacteroidota</taxon>
        <taxon>Cytophagia</taxon>
        <taxon>Cytophagales</taxon>
        <taxon>Raineyaceae</taxon>
        <taxon>Raineya</taxon>
    </lineage>
</organism>
<keyword evidence="2" id="KW-0732">Signal</keyword>